<dbReference type="KEGG" id="srhi:H9L12_04610"/>
<feature type="transmembrane region" description="Helical" evidence="1">
    <location>
        <begin position="116"/>
        <end position="135"/>
    </location>
</feature>
<dbReference type="EMBL" id="CP060717">
    <property type="protein sequence ID" value="QNN65827.1"/>
    <property type="molecule type" value="Genomic_DNA"/>
</dbReference>
<reference evidence="2 3" key="1">
    <citation type="submission" date="2020-08" db="EMBL/GenBank/DDBJ databases">
        <title>Genome sequence of Sphingomonas rhizophila KACC 19189T.</title>
        <authorList>
            <person name="Hyun D.-W."/>
            <person name="Bae J.-W."/>
        </authorList>
    </citation>
    <scope>NUCLEOTIDE SEQUENCE [LARGE SCALE GENOMIC DNA]</scope>
    <source>
        <strain evidence="2 3">KACC 19189</strain>
    </source>
</reference>
<keyword evidence="1" id="KW-1133">Transmembrane helix</keyword>
<accession>A0A7G9SDA2</accession>
<dbReference type="Proteomes" id="UP000515955">
    <property type="component" value="Chromosome"/>
</dbReference>
<name>A0A7G9SDA2_9SPHN</name>
<feature type="transmembrane region" description="Helical" evidence="1">
    <location>
        <begin position="84"/>
        <end position="104"/>
    </location>
</feature>
<organism evidence="2 3">
    <name type="scientific">Sphingomonas rhizophila</name>
    <dbReference type="NCBI Taxonomy" id="2071607"/>
    <lineage>
        <taxon>Bacteria</taxon>
        <taxon>Pseudomonadati</taxon>
        <taxon>Pseudomonadota</taxon>
        <taxon>Alphaproteobacteria</taxon>
        <taxon>Sphingomonadales</taxon>
        <taxon>Sphingomonadaceae</taxon>
        <taxon>Sphingomonas</taxon>
    </lineage>
</organism>
<protein>
    <submittedName>
        <fullName evidence="2">DUF2975 domain-containing protein</fullName>
    </submittedName>
</protein>
<gene>
    <name evidence="2" type="ORF">H9L12_04610</name>
</gene>
<keyword evidence="1" id="KW-0812">Transmembrane</keyword>
<evidence type="ECO:0000256" key="1">
    <source>
        <dbReference type="SAM" id="Phobius"/>
    </source>
</evidence>
<dbReference type="RefSeq" id="WP_187542812.1">
    <property type="nucleotide sequence ID" value="NZ_CP060717.1"/>
</dbReference>
<keyword evidence="3" id="KW-1185">Reference proteome</keyword>
<dbReference type="AlphaFoldDB" id="A0A7G9SDA2"/>
<feature type="transmembrane region" description="Helical" evidence="1">
    <location>
        <begin position="43"/>
        <end position="64"/>
    </location>
</feature>
<keyword evidence="1" id="KW-0472">Membrane</keyword>
<evidence type="ECO:0000313" key="3">
    <source>
        <dbReference type="Proteomes" id="UP000515955"/>
    </source>
</evidence>
<proteinExistence type="predicted"/>
<evidence type="ECO:0000313" key="2">
    <source>
        <dbReference type="EMBL" id="QNN65827.1"/>
    </source>
</evidence>
<sequence>MVKRHLTPRLALAGVTLVIVLLVSFTAIVLASAIGGRAPGRLLLLPMAPLPFYLFALWTARTAIVRIGHGDALRVLVSPMLRRIGWALFLGGLTQVFVVPWLGHLNGGRTLAHYDIGAITLGAVGVTLVIVARLVRDAEADRAELDQIV</sequence>